<keyword evidence="2" id="KW-1185">Reference proteome</keyword>
<accession>A0A4W4GSN5</accession>
<proteinExistence type="predicted"/>
<organism evidence="1 2">
    <name type="scientific">Electrophorus electricus</name>
    <name type="common">Electric eel</name>
    <name type="synonym">Gymnotus electricus</name>
    <dbReference type="NCBI Taxonomy" id="8005"/>
    <lineage>
        <taxon>Eukaryota</taxon>
        <taxon>Metazoa</taxon>
        <taxon>Chordata</taxon>
        <taxon>Craniata</taxon>
        <taxon>Vertebrata</taxon>
        <taxon>Euteleostomi</taxon>
        <taxon>Actinopterygii</taxon>
        <taxon>Neopterygii</taxon>
        <taxon>Teleostei</taxon>
        <taxon>Ostariophysi</taxon>
        <taxon>Gymnotiformes</taxon>
        <taxon>Gymnotoidei</taxon>
        <taxon>Gymnotidae</taxon>
        <taxon>Electrophorus</taxon>
    </lineage>
</organism>
<dbReference type="GeneTree" id="ENSGT00940000179199"/>
<dbReference type="OMA" id="CTQARHW"/>
<evidence type="ECO:0000313" key="2">
    <source>
        <dbReference type="Proteomes" id="UP000314983"/>
    </source>
</evidence>
<name>A0A4W4GSN5_ELEEL</name>
<dbReference type="Proteomes" id="UP000314983">
    <property type="component" value="Chromosome 21"/>
</dbReference>
<reference evidence="1" key="3">
    <citation type="submission" date="2020-05" db="EMBL/GenBank/DDBJ databases">
        <title>Electrophorus electricus (electric eel) genome, fEleEle1, primary haplotype.</title>
        <authorList>
            <person name="Myers G."/>
            <person name="Meyer A."/>
            <person name="Fedrigo O."/>
            <person name="Formenti G."/>
            <person name="Rhie A."/>
            <person name="Tracey A."/>
            <person name="Sims Y."/>
            <person name="Jarvis E.D."/>
        </authorList>
    </citation>
    <scope>NUCLEOTIDE SEQUENCE [LARGE SCALE GENOMIC DNA]</scope>
</reference>
<reference evidence="1" key="4">
    <citation type="submission" date="2025-08" db="UniProtKB">
        <authorList>
            <consortium name="Ensembl"/>
        </authorList>
    </citation>
    <scope>IDENTIFICATION</scope>
</reference>
<reference evidence="2" key="2">
    <citation type="journal article" date="2017" name="Sci. Adv.">
        <title>A tail of two voltages: Proteomic comparison of the three electric organs of the electric eel.</title>
        <authorList>
            <person name="Traeger L.L."/>
            <person name="Sabat G."/>
            <person name="Barrett-Wilt G.A."/>
            <person name="Wells G.B."/>
            <person name="Sussman M.R."/>
        </authorList>
    </citation>
    <scope>NUCLEOTIDE SEQUENCE [LARGE SCALE GENOMIC DNA]</scope>
</reference>
<dbReference type="Pfam" id="PF15766">
    <property type="entry name" value="DUF4695"/>
    <property type="match status" value="1"/>
</dbReference>
<sequence length="112" mass="12296">MAAVEMSCLNALPAHLVAFATEEFPHPAGHPRASGCENARPGRPHRTRFTCAKIAEEVGEEGGLDEDRARRSYQRSLESLRRCTQARHWLISQDSGSISTQGSMESSDSDLI</sequence>
<reference evidence="2" key="1">
    <citation type="journal article" date="2014" name="Science">
        <title>Nonhuman genetics. Genomic basis for the convergent evolution of electric organs.</title>
        <authorList>
            <person name="Gallant J.R."/>
            <person name="Traeger L.L."/>
            <person name="Volkening J.D."/>
            <person name="Moffett H."/>
            <person name="Chen P.H."/>
            <person name="Novina C.D."/>
            <person name="Phillips G.N.Jr."/>
            <person name="Anand R."/>
            <person name="Wells G.B."/>
            <person name="Pinch M."/>
            <person name="Guth R."/>
            <person name="Unguez G.A."/>
            <person name="Albert J.S."/>
            <person name="Zakon H.H."/>
            <person name="Samanta M.P."/>
            <person name="Sussman M.R."/>
        </authorList>
    </citation>
    <scope>NUCLEOTIDE SEQUENCE [LARGE SCALE GENOMIC DNA]</scope>
</reference>
<reference evidence="1" key="5">
    <citation type="submission" date="2025-09" db="UniProtKB">
        <authorList>
            <consortium name="Ensembl"/>
        </authorList>
    </citation>
    <scope>IDENTIFICATION</scope>
</reference>
<evidence type="ECO:0000313" key="1">
    <source>
        <dbReference type="Ensembl" id="ENSEEEP00000040624.1"/>
    </source>
</evidence>
<dbReference type="InterPro" id="IPR031521">
    <property type="entry name" value="DUF4695"/>
</dbReference>
<dbReference type="AlphaFoldDB" id="A0A4W4GSN5"/>
<protein>
    <submittedName>
        <fullName evidence="1">Uncharacterized protein</fullName>
    </submittedName>
</protein>
<dbReference type="Ensembl" id="ENSEEET00000041089.2">
    <property type="protein sequence ID" value="ENSEEEP00000040624.1"/>
    <property type="gene ID" value="ENSEEEG00000019250.2"/>
</dbReference>